<reference evidence="2" key="1">
    <citation type="journal article" date="2018" name="Genome Biol.">
        <title>SKESA: strategic k-mer extension for scrupulous assemblies.</title>
        <authorList>
            <person name="Souvorov A."/>
            <person name="Agarwala R."/>
            <person name="Lipman D.J."/>
        </authorList>
    </citation>
    <scope>NUCLEOTIDE SEQUENCE</scope>
    <source>
        <strain evidence="2">MA.CK_98/00011163</strain>
    </source>
</reference>
<protein>
    <submittedName>
        <fullName evidence="2">PerC family transcriptional regulator</fullName>
    </submittedName>
</protein>
<comment type="caution">
    <text evidence="2">The sequence shown here is derived from an EMBL/GenBank/DDBJ whole genome shotgun (WGS) entry which is preliminary data.</text>
</comment>
<gene>
    <name evidence="2" type="ORF">G8O00_000924</name>
</gene>
<evidence type="ECO:0000313" key="2">
    <source>
        <dbReference type="EMBL" id="HAF4697568.1"/>
    </source>
</evidence>
<feature type="compositionally biased region" description="Basic and acidic residues" evidence="1">
    <location>
        <begin position="58"/>
        <end position="67"/>
    </location>
</feature>
<feature type="compositionally biased region" description="Basic and acidic residues" evidence="1">
    <location>
        <begin position="75"/>
        <end position="92"/>
    </location>
</feature>
<dbReference type="Pfam" id="PF06069">
    <property type="entry name" value="PerC"/>
    <property type="match status" value="1"/>
</dbReference>
<dbReference type="EMBL" id="DAAVHS010000002">
    <property type="protein sequence ID" value="HAF4697568.1"/>
    <property type="molecule type" value="Genomic_DNA"/>
</dbReference>
<sequence>MITDLKAEELEARGLYRRAAARWTEVMLQVNGDREREWIAKRRGDCIQKSLRPPVRPDSYRDVRDAARQTQKSMGLDRPDGEAFRNYPKSEV</sequence>
<reference evidence="2" key="2">
    <citation type="submission" date="2020-02" db="EMBL/GenBank/DDBJ databases">
        <authorList>
            <consortium name="NCBI Pathogen Detection Project"/>
        </authorList>
    </citation>
    <scope>NUCLEOTIDE SEQUENCE</scope>
    <source>
        <strain evidence="2">MA.CK_98/00011163</strain>
    </source>
</reference>
<dbReference type="InterPro" id="IPR024684">
    <property type="entry name" value="Tscrpt_act_PerC/SfV_Orf40"/>
</dbReference>
<evidence type="ECO:0000256" key="1">
    <source>
        <dbReference type="SAM" id="MobiDB-lite"/>
    </source>
</evidence>
<dbReference type="AlphaFoldDB" id="A0A747SUE0"/>
<organism evidence="2">
    <name type="scientific">Salmonella enterica</name>
    <name type="common">Salmonella choleraesuis</name>
    <dbReference type="NCBI Taxonomy" id="28901"/>
    <lineage>
        <taxon>Bacteria</taxon>
        <taxon>Pseudomonadati</taxon>
        <taxon>Pseudomonadota</taxon>
        <taxon>Gammaproteobacteria</taxon>
        <taxon>Enterobacterales</taxon>
        <taxon>Enterobacteriaceae</taxon>
        <taxon>Salmonella</taxon>
    </lineage>
</organism>
<accession>A0A747SUE0</accession>
<proteinExistence type="predicted"/>
<feature type="region of interest" description="Disordered" evidence="1">
    <location>
        <begin position="49"/>
        <end position="92"/>
    </location>
</feature>
<name>A0A747SUE0_SALER</name>